<dbReference type="GO" id="GO:0080143">
    <property type="term" value="P:regulation of amino acid export"/>
    <property type="evidence" value="ECO:0007669"/>
    <property type="project" value="InterPro"/>
</dbReference>
<evidence type="ECO:0000256" key="7">
    <source>
        <dbReference type="ARBA" id="ARBA00023136"/>
    </source>
</evidence>
<keyword evidence="3" id="KW-0813">Transport</keyword>
<dbReference type="EMBL" id="JBDFQZ010000010">
    <property type="protein sequence ID" value="KAK9683047.1"/>
    <property type="molecule type" value="Genomic_DNA"/>
</dbReference>
<accession>A0AAW1I141</accession>
<proteinExistence type="inferred from homology"/>
<keyword evidence="6 8" id="KW-1133">Transmembrane helix</keyword>
<dbReference type="PANTHER" id="PTHR33228:SF76">
    <property type="entry name" value="PROTEIN GLUTAMINE DUMPER 7"/>
    <property type="match status" value="1"/>
</dbReference>
<dbReference type="GO" id="GO:0006865">
    <property type="term" value="P:amino acid transport"/>
    <property type="evidence" value="ECO:0007669"/>
    <property type="project" value="UniProtKB-KW"/>
</dbReference>
<evidence type="ECO:0000256" key="8">
    <source>
        <dbReference type="SAM" id="Phobius"/>
    </source>
</evidence>
<reference evidence="9" key="1">
    <citation type="submission" date="2024-03" db="EMBL/GenBank/DDBJ databases">
        <title>WGS assembly of Saponaria officinalis var. Norfolk2.</title>
        <authorList>
            <person name="Jenkins J."/>
            <person name="Shu S."/>
            <person name="Grimwood J."/>
            <person name="Barry K."/>
            <person name="Goodstein D."/>
            <person name="Schmutz J."/>
            <person name="Leebens-Mack J."/>
            <person name="Osbourn A."/>
        </authorList>
    </citation>
    <scope>NUCLEOTIDE SEQUENCE [LARGE SCALE GENOMIC DNA]</scope>
    <source>
        <strain evidence="9">JIC</strain>
    </source>
</reference>
<evidence type="ECO:0000256" key="5">
    <source>
        <dbReference type="ARBA" id="ARBA00022970"/>
    </source>
</evidence>
<evidence type="ECO:0000313" key="10">
    <source>
        <dbReference type="Proteomes" id="UP001443914"/>
    </source>
</evidence>
<dbReference type="GO" id="GO:0016020">
    <property type="term" value="C:membrane"/>
    <property type="evidence" value="ECO:0007669"/>
    <property type="project" value="UniProtKB-SubCell"/>
</dbReference>
<dbReference type="Proteomes" id="UP001443914">
    <property type="component" value="Unassembled WGS sequence"/>
</dbReference>
<keyword evidence="4 8" id="KW-0812">Transmembrane</keyword>
<evidence type="ECO:0000256" key="6">
    <source>
        <dbReference type="ARBA" id="ARBA00022989"/>
    </source>
</evidence>
<sequence>MEINNNNNTIKPSSTTIEMMRWSSPIPYLFGGLALMLTLIAISLIILVCSYIKNQTNSSDEESGNKSSPIHSKVAFDDLPRVFVVMAGDDKPSYIGKPMPTTTPLESIKCSCYVAHNNNNNLEVV</sequence>
<evidence type="ECO:0000256" key="4">
    <source>
        <dbReference type="ARBA" id="ARBA00022692"/>
    </source>
</evidence>
<protein>
    <submittedName>
        <fullName evidence="9">Uncharacterized protein</fullName>
    </submittedName>
</protein>
<comment type="subcellular location">
    <subcellularLocation>
        <location evidence="1">Membrane</location>
        <topology evidence="1">Single-pass membrane protein</topology>
    </subcellularLocation>
</comment>
<name>A0AAW1I141_SAPOF</name>
<evidence type="ECO:0000256" key="1">
    <source>
        <dbReference type="ARBA" id="ARBA00004167"/>
    </source>
</evidence>
<gene>
    <name evidence="9" type="ORF">RND81_10G114500</name>
</gene>
<dbReference type="PANTHER" id="PTHR33228">
    <property type="entry name" value="PROTEIN GLUTAMINE DUMPER 4-RELATED"/>
    <property type="match status" value="1"/>
</dbReference>
<keyword evidence="7 8" id="KW-0472">Membrane</keyword>
<evidence type="ECO:0000256" key="3">
    <source>
        <dbReference type="ARBA" id="ARBA00022448"/>
    </source>
</evidence>
<feature type="transmembrane region" description="Helical" evidence="8">
    <location>
        <begin position="28"/>
        <end position="52"/>
    </location>
</feature>
<organism evidence="9 10">
    <name type="scientific">Saponaria officinalis</name>
    <name type="common">Common soapwort</name>
    <name type="synonym">Lychnis saponaria</name>
    <dbReference type="NCBI Taxonomy" id="3572"/>
    <lineage>
        <taxon>Eukaryota</taxon>
        <taxon>Viridiplantae</taxon>
        <taxon>Streptophyta</taxon>
        <taxon>Embryophyta</taxon>
        <taxon>Tracheophyta</taxon>
        <taxon>Spermatophyta</taxon>
        <taxon>Magnoliopsida</taxon>
        <taxon>eudicotyledons</taxon>
        <taxon>Gunneridae</taxon>
        <taxon>Pentapetalae</taxon>
        <taxon>Caryophyllales</taxon>
        <taxon>Caryophyllaceae</taxon>
        <taxon>Caryophylleae</taxon>
        <taxon>Saponaria</taxon>
    </lineage>
</organism>
<dbReference type="InterPro" id="IPR040359">
    <property type="entry name" value="GDU"/>
</dbReference>
<evidence type="ECO:0000313" key="9">
    <source>
        <dbReference type="EMBL" id="KAK9683047.1"/>
    </source>
</evidence>
<comment type="similarity">
    <text evidence="2">Belongs to the GLUTAMINE DUMPER 1 (TC 9.B.60) family.</text>
</comment>
<keyword evidence="5" id="KW-0029">Amino-acid transport</keyword>
<evidence type="ECO:0000256" key="2">
    <source>
        <dbReference type="ARBA" id="ARBA00009977"/>
    </source>
</evidence>
<comment type="caution">
    <text evidence="9">The sequence shown here is derived from an EMBL/GenBank/DDBJ whole genome shotgun (WGS) entry which is preliminary data.</text>
</comment>
<keyword evidence="10" id="KW-1185">Reference proteome</keyword>
<dbReference type="AlphaFoldDB" id="A0AAW1I141"/>